<dbReference type="Proteomes" id="UP000298787">
    <property type="component" value="Chromosome 9"/>
</dbReference>
<evidence type="ECO:0000313" key="3">
    <source>
        <dbReference type="Proteomes" id="UP000298787"/>
    </source>
</evidence>
<feature type="chain" id="PRO_5020521157" evidence="1">
    <location>
        <begin position="18"/>
        <end position="229"/>
    </location>
</feature>
<name>A0A4U5UMF8_COLLU</name>
<sequence length="229" mass="25299">MDLIICVLGLLALIVEGIRCQGVYAIIVDILILLIALSDVHTYSGESITTTQTHQTDVRSEAADSRCERAVHAAACKRHRQTYIKMGFTKLRVKRLMNSKLLSRADIVLHAVCVLHASAESATQSKAYSFNWQTSNGSLFSPSQPPSLFSAVASEESPLTCNDMTVQIHGGHRETYSWECTHSTHSFTVNNCGFFGDNYCGRTGRNRLFSHGAAEAVCKYQEFNTTCLK</sequence>
<feature type="signal peptide" evidence="1">
    <location>
        <begin position="1"/>
        <end position="17"/>
    </location>
</feature>
<reference evidence="2 3" key="1">
    <citation type="submission" date="2019-01" db="EMBL/GenBank/DDBJ databases">
        <title>Genome Assembly of Collichthys lucidus.</title>
        <authorList>
            <person name="Cai M."/>
            <person name="Xiao S."/>
        </authorList>
    </citation>
    <scope>NUCLEOTIDE SEQUENCE [LARGE SCALE GENOMIC DNA]</scope>
    <source>
        <strain evidence="2">JT15FE1705JMU</strain>
        <tissue evidence="2">Muscle</tissue>
    </source>
</reference>
<accession>A0A4U5UMF8</accession>
<dbReference type="EMBL" id="CM014086">
    <property type="protein sequence ID" value="TKS75949.1"/>
    <property type="molecule type" value="Genomic_DNA"/>
</dbReference>
<protein>
    <submittedName>
        <fullName evidence="2">Uncharacterized protein</fullName>
    </submittedName>
</protein>
<dbReference type="AlphaFoldDB" id="A0A4U5UMF8"/>
<proteinExistence type="predicted"/>
<organism evidence="2 3">
    <name type="scientific">Collichthys lucidus</name>
    <name type="common">Big head croaker</name>
    <name type="synonym">Sciaena lucida</name>
    <dbReference type="NCBI Taxonomy" id="240159"/>
    <lineage>
        <taxon>Eukaryota</taxon>
        <taxon>Metazoa</taxon>
        <taxon>Chordata</taxon>
        <taxon>Craniata</taxon>
        <taxon>Vertebrata</taxon>
        <taxon>Euteleostomi</taxon>
        <taxon>Actinopterygii</taxon>
        <taxon>Neopterygii</taxon>
        <taxon>Teleostei</taxon>
        <taxon>Neoteleostei</taxon>
        <taxon>Acanthomorphata</taxon>
        <taxon>Eupercaria</taxon>
        <taxon>Sciaenidae</taxon>
        <taxon>Collichthys</taxon>
    </lineage>
</organism>
<keyword evidence="1" id="KW-0732">Signal</keyword>
<keyword evidence="3" id="KW-1185">Reference proteome</keyword>
<gene>
    <name evidence="2" type="ORF">D9C73_009890</name>
</gene>
<evidence type="ECO:0000256" key="1">
    <source>
        <dbReference type="SAM" id="SignalP"/>
    </source>
</evidence>
<evidence type="ECO:0000313" key="2">
    <source>
        <dbReference type="EMBL" id="TKS75949.1"/>
    </source>
</evidence>